<feature type="coiled-coil region" evidence="1">
    <location>
        <begin position="237"/>
        <end position="264"/>
    </location>
</feature>
<gene>
    <name evidence="2" type="ORF">E7746_07460</name>
</gene>
<evidence type="ECO:0000256" key="1">
    <source>
        <dbReference type="SAM" id="Coils"/>
    </source>
</evidence>
<accession>A0A4V1D1M6</accession>
<proteinExistence type="predicted"/>
<dbReference type="AlphaFoldDB" id="A0A4V1D1M6"/>
<keyword evidence="1" id="KW-0175">Coiled coil</keyword>
<sequence>MAMLLFSCGGKNTDTERAEAIVNQADSAITAGDYDLAVTLLDTLKSRYPREIKVQRGAMNLRPRAIEGQTIRQIEITDSMLAASSYRRDSMMNYFSFVNNPELVEGYYVIKEYANSSLFNRTGVEARITPEGEFYIISSLNAKPVKHTSLSLKNQAGEVSTATVDYDGDRNYRSGGTEMITFVGAECDTLGQFLTDNRGAATTLIFNGAKSYSTPLSKLDRKSIEQTYEMANVLTENRKLNLKRDFLDRQLQVARDQIARTTQEPAADDKD</sequence>
<keyword evidence="3" id="KW-1185">Reference proteome</keyword>
<evidence type="ECO:0000313" key="3">
    <source>
        <dbReference type="Proteomes" id="UP000297031"/>
    </source>
</evidence>
<dbReference type="OrthoDB" id="1100440at2"/>
<dbReference type="Proteomes" id="UP000297031">
    <property type="component" value="Chromosome"/>
</dbReference>
<dbReference type="RefSeq" id="WP_136410371.1">
    <property type="nucleotide sequence ID" value="NZ_CP039393.1"/>
</dbReference>
<dbReference type="EMBL" id="CP039393">
    <property type="protein sequence ID" value="QCD35737.1"/>
    <property type="molecule type" value="Genomic_DNA"/>
</dbReference>
<evidence type="ECO:0000313" key="2">
    <source>
        <dbReference type="EMBL" id="QCD35737.1"/>
    </source>
</evidence>
<organism evidence="2 3">
    <name type="scientific">Muribaculum gordoncarteri</name>
    <dbReference type="NCBI Taxonomy" id="2530390"/>
    <lineage>
        <taxon>Bacteria</taxon>
        <taxon>Pseudomonadati</taxon>
        <taxon>Bacteroidota</taxon>
        <taxon>Bacteroidia</taxon>
        <taxon>Bacteroidales</taxon>
        <taxon>Muribaculaceae</taxon>
        <taxon>Muribaculum</taxon>
    </lineage>
</organism>
<reference evidence="2 3" key="1">
    <citation type="submission" date="2019-02" db="EMBL/GenBank/DDBJ databases">
        <title>Isolation and identification of novel species under the genus Muribaculum.</title>
        <authorList>
            <person name="Miyake S."/>
            <person name="Ding Y."/>
            <person name="Low A."/>
            <person name="Soh M."/>
            <person name="Seedorf H."/>
        </authorList>
    </citation>
    <scope>NUCLEOTIDE SEQUENCE [LARGE SCALE GENOMIC DNA]</scope>
    <source>
        <strain evidence="2 3">TLL-A4</strain>
    </source>
</reference>
<protein>
    <submittedName>
        <fullName evidence="2">Uncharacterized protein</fullName>
    </submittedName>
</protein>
<dbReference type="KEGG" id="mgod:E7746_07460"/>
<name>A0A4V1D1M6_9BACT</name>